<accession>A0ABV7EDH6</accession>
<sequence>MLALLCLFAICGAALLGYNRAGSTRAHRPAALLFLMLLAVAFITVLDLDRPRSGTILVPKQAMERQVAELVGAISQPPPPEG</sequence>
<keyword evidence="3" id="KW-1185">Reference proteome</keyword>
<feature type="transmembrane region" description="Helical" evidence="1">
    <location>
        <begin position="31"/>
        <end position="48"/>
    </location>
</feature>
<reference evidence="3" key="1">
    <citation type="journal article" date="2019" name="Int. J. Syst. Evol. Microbiol.">
        <title>The Global Catalogue of Microorganisms (GCM) 10K type strain sequencing project: providing services to taxonomists for standard genome sequencing and annotation.</title>
        <authorList>
            <consortium name="The Broad Institute Genomics Platform"/>
            <consortium name="The Broad Institute Genome Sequencing Center for Infectious Disease"/>
            <person name="Wu L."/>
            <person name="Ma J."/>
        </authorList>
    </citation>
    <scope>NUCLEOTIDE SEQUENCE [LARGE SCALE GENOMIC DNA]</scope>
    <source>
        <strain evidence="3">KCTC 52606</strain>
    </source>
</reference>
<dbReference type="RefSeq" id="WP_336917109.1">
    <property type="nucleotide sequence ID" value="NZ_JBANRN010000001.1"/>
</dbReference>
<evidence type="ECO:0000313" key="2">
    <source>
        <dbReference type="EMBL" id="MFC3099662.1"/>
    </source>
</evidence>
<comment type="caution">
    <text evidence="2">The sequence shown here is derived from an EMBL/GenBank/DDBJ whole genome shotgun (WGS) entry which is preliminary data.</text>
</comment>
<keyword evidence="1" id="KW-1133">Transmembrane helix</keyword>
<organism evidence="2 3">
    <name type="scientific">Alteraurantiacibacter lauratis</name>
    <dbReference type="NCBI Taxonomy" id="2054627"/>
    <lineage>
        <taxon>Bacteria</taxon>
        <taxon>Pseudomonadati</taxon>
        <taxon>Pseudomonadota</taxon>
        <taxon>Alphaproteobacteria</taxon>
        <taxon>Sphingomonadales</taxon>
        <taxon>Erythrobacteraceae</taxon>
        <taxon>Alteraurantiacibacter</taxon>
    </lineage>
</organism>
<dbReference type="EMBL" id="JBHRSU010000001">
    <property type="protein sequence ID" value="MFC3099662.1"/>
    <property type="molecule type" value="Genomic_DNA"/>
</dbReference>
<protein>
    <submittedName>
        <fullName evidence="2">Uncharacterized protein</fullName>
    </submittedName>
</protein>
<evidence type="ECO:0000313" key="3">
    <source>
        <dbReference type="Proteomes" id="UP001595378"/>
    </source>
</evidence>
<proteinExistence type="predicted"/>
<evidence type="ECO:0000256" key="1">
    <source>
        <dbReference type="SAM" id="Phobius"/>
    </source>
</evidence>
<keyword evidence="1" id="KW-0812">Transmembrane</keyword>
<gene>
    <name evidence="2" type="ORF">ACFODK_02010</name>
</gene>
<dbReference type="Proteomes" id="UP001595378">
    <property type="component" value="Unassembled WGS sequence"/>
</dbReference>
<keyword evidence="1" id="KW-0472">Membrane</keyword>
<name>A0ABV7EDH6_9SPHN</name>